<reference evidence="1 2" key="1">
    <citation type="submission" date="2020-08" db="EMBL/GenBank/DDBJ databases">
        <authorList>
            <person name="Koutsovoulos G."/>
            <person name="Danchin GJ E."/>
        </authorList>
    </citation>
    <scope>NUCLEOTIDE SEQUENCE [LARGE SCALE GENOMIC DNA]</scope>
</reference>
<accession>A0A6V7YAA8</accession>
<dbReference type="Proteomes" id="UP000580250">
    <property type="component" value="Unassembled WGS sequence"/>
</dbReference>
<dbReference type="AlphaFoldDB" id="A0A6V7YAA8"/>
<evidence type="ECO:0000313" key="2">
    <source>
        <dbReference type="Proteomes" id="UP000580250"/>
    </source>
</evidence>
<dbReference type="OrthoDB" id="5905391at2759"/>
<sequence length="234" mass="26933">MSHNNEESGPSPNKRPRFLIRNLLPHLFNDIQSGAGTTNFKNYYRQIDYETQFNRKFKMMGTTGKFIIEKLPDNPEELLRKIIQGCMDQTVKESKNQLINPDRLGALISSQLLDNDIWIPIRKLEKDTIDNILTRFQLVSQSKIEKGSLHGHPFTIKIQTLGISSLPTNQSIRGRAPQDNATNVLQLRNDLIIKIANPNNLCLFYALEITRKYVIKEMEIEENLINICNTIIVK</sequence>
<comment type="caution">
    <text evidence="1">The sequence shown here is derived from an EMBL/GenBank/DDBJ whole genome shotgun (WGS) entry which is preliminary data.</text>
</comment>
<proteinExistence type="predicted"/>
<evidence type="ECO:0000313" key="1">
    <source>
        <dbReference type="EMBL" id="CAD2208508.1"/>
    </source>
</evidence>
<protein>
    <submittedName>
        <fullName evidence="1">Uncharacterized protein</fullName>
    </submittedName>
</protein>
<gene>
    <name evidence="1" type="ORF">MENT_LOCUS62560</name>
</gene>
<dbReference type="EMBL" id="CAJEWN010003752">
    <property type="protein sequence ID" value="CAD2208508.1"/>
    <property type="molecule type" value="Genomic_DNA"/>
</dbReference>
<organism evidence="1 2">
    <name type="scientific">Meloidogyne enterolobii</name>
    <name type="common">Root-knot nematode worm</name>
    <name type="synonym">Meloidogyne mayaguensis</name>
    <dbReference type="NCBI Taxonomy" id="390850"/>
    <lineage>
        <taxon>Eukaryota</taxon>
        <taxon>Metazoa</taxon>
        <taxon>Ecdysozoa</taxon>
        <taxon>Nematoda</taxon>
        <taxon>Chromadorea</taxon>
        <taxon>Rhabditida</taxon>
        <taxon>Tylenchina</taxon>
        <taxon>Tylenchomorpha</taxon>
        <taxon>Tylenchoidea</taxon>
        <taxon>Meloidogynidae</taxon>
        <taxon>Meloidogyninae</taxon>
        <taxon>Meloidogyne</taxon>
    </lineage>
</organism>
<name>A0A6V7YAA8_MELEN</name>